<dbReference type="Pfam" id="PF06791">
    <property type="entry name" value="TMP_2"/>
    <property type="match status" value="1"/>
</dbReference>
<gene>
    <name evidence="2" type="ORF">AYY17_19440</name>
</gene>
<evidence type="ECO:0000313" key="3">
    <source>
        <dbReference type="Proteomes" id="UP000092247"/>
    </source>
</evidence>
<evidence type="ECO:0000313" key="2">
    <source>
        <dbReference type="EMBL" id="OBU07071.1"/>
    </source>
</evidence>
<dbReference type="EMBL" id="LZEX01000013">
    <property type="protein sequence ID" value="OBU07071.1"/>
    <property type="molecule type" value="Genomic_DNA"/>
</dbReference>
<protein>
    <recommendedName>
        <fullName evidence="1">Bacteriophage tail tape measure N-terminal domain-containing protein</fullName>
    </recommendedName>
</protein>
<dbReference type="STRING" id="368603.AYY16_06845"/>
<proteinExistence type="predicted"/>
<name>A0A1B8HDC9_9GAMM</name>
<evidence type="ECO:0000259" key="1">
    <source>
        <dbReference type="Pfam" id="PF06791"/>
    </source>
</evidence>
<accession>A0A1B8HDC9</accession>
<sequence>MAGQIADLVINLSADSKSFTEQMGRVERQLLKVAASADHTEDNIRRLAENQSSAIRQAADSTQATLKALDASQIFCADNFVRKWRASAREIEAIHQRINAQISSKQHQAGSAKSQAQQQDELTAAFFRQIDAVKQISGGLEKLAQIRIRLNQARDTGTLSQQNHLVLLSATNGRIKTLRSETELLSQQRVRFIQRLKEQVATQNLSQSAMLRFQAAQLGVGSSAEIYIRRLRGMRTETSRLKNSSRFLADGLSHLAGQFGLSGALAGGGWAAALAVVTGLGKAAWQAEQEFTQFNKQLILTGNYANKSASQLNEMARTLSGNGITRNEMAVTIAKVTGSGFFRDNELTRVSKAAAQMEYMTGQSVETTINQFKRLQESPLQASLELEKANHHLTAAQLEQIRILELQGDKTAAARLAVDAYAQSINDGTMEVSNNLGHLESAWTSLRNEAKRTWDAMLGEGRTKTLEDQIRAVEEKIRMLSNVAPDYRLKQWNDELSVLKEEKFNKNIEKSRIQADKNNEQININRLRMQDHYLGLYATRETNRKIKLLQLEKDRWALTKEQYEDAKKAILHIFRDWRTPKGGQKKDK</sequence>
<dbReference type="AlphaFoldDB" id="A0A1B8HDC9"/>
<organism evidence="2 3">
    <name type="scientific">Morganella psychrotolerans</name>
    <dbReference type="NCBI Taxonomy" id="368603"/>
    <lineage>
        <taxon>Bacteria</taxon>
        <taxon>Pseudomonadati</taxon>
        <taxon>Pseudomonadota</taxon>
        <taxon>Gammaproteobacteria</taxon>
        <taxon>Enterobacterales</taxon>
        <taxon>Morganellaceae</taxon>
        <taxon>Morganella</taxon>
    </lineage>
</organism>
<reference evidence="2 3" key="1">
    <citation type="submission" date="2016-06" db="EMBL/GenBank/DDBJ databases">
        <authorList>
            <person name="Kjaerup R.B."/>
            <person name="Dalgaard T.S."/>
            <person name="Juul-Madsen H.R."/>
        </authorList>
    </citation>
    <scope>NUCLEOTIDE SEQUENCE [LARGE SCALE GENOMIC DNA]</scope>
    <source>
        <strain evidence="2 3">GCSL-Mp3</strain>
    </source>
</reference>
<dbReference type="InterPro" id="IPR009628">
    <property type="entry name" value="Phage_tape_measure_N"/>
</dbReference>
<comment type="caution">
    <text evidence="2">The sequence shown here is derived from an EMBL/GenBank/DDBJ whole genome shotgun (WGS) entry which is preliminary data.</text>
</comment>
<dbReference type="Proteomes" id="UP000092247">
    <property type="component" value="Unassembled WGS sequence"/>
</dbReference>
<feature type="domain" description="Bacteriophage tail tape measure N-terminal" evidence="1">
    <location>
        <begin position="272"/>
        <end position="402"/>
    </location>
</feature>
<dbReference type="RefSeq" id="WP_067423634.1">
    <property type="nucleotide sequence ID" value="NZ_LZEX01000013.1"/>
</dbReference>